<keyword evidence="2" id="KW-1185">Reference proteome</keyword>
<dbReference type="Proteomes" id="UP000294543">
    <property type="component" value="Unassembled WGS sequence"/>
</dbReference>
<protein>
    <submittedName>
        <fullName evidence="1">Uncharacterized protein</fullName>
    </submittedName>
</protein>
<evidence type="ECO:0000313" key="1">
    <source>
        <dbReference type="EMBL" id="TDD18296.1"/>
    </source>
</evidence>
<dbReference type="EMBL" id="SMKP01000073">
    <property type="protein sequence ID" value="TDD18296.1"/>
    <property type="molecule type" value="Genomic_DNA"/>
</dbReference>
<accession>A0A4V2YE87</accession>
<sequence>MFSAAGYLEERYPEAKEYSQKLQDLVNASRLQDEDDFVTDLLNAVTSEAGDFAGDMREIRRGIAAATAMWSLGEPWKRTLTNYLSNLPDEDMFDAAEFYKCAIAPRLDLDKDLTIGKKVVRYATPAVLAYPPTVETSQFIQGQIAGKPFKPPTLQIDFGLFGFMTTLCASGEDADALDVGLLQFVASSRIATYEGETVIKHTFPSSLDASRPPWYKGQSDSLDPGKRMILCRDDSPKWAVPDRWNGRPLDTVAITDTFKTYLAARVAEYEYVTLFTCEWNFSTEYNRRAPEAAKAAYVLTSQRTENVKLRITGQEKTAQTYKEKITS</sequence>
<proteinExistence type="predicted"/>
<evidence type="ECO:0000313" key="2">
    <source>
        <dbReference type="Proteomes" id="UP000294543"/>
    </source>
</evidence>
<organism evidence="1 2">
    <name type="scientific">Nonomuraea diastatica</name>
    <dbReference type="NCBI Taxonomy" id="1848329"/>
    <lineage>
        <taxon>Bacteria</taxon>
        <taxon>Bacillati</taxon>
        <taxon>Actinomycetota</taxon>
        <taxon>Actinomycetes</taxon>
        <taxon>Streptosporangiales</taxon>
        <taxon>Streptosporangiaceae</taxon>
        <taxon>Nonomuraea</taxon>
    </lineage>
</organism>
<gene>
    <name evidence="1" type="ORF">E1294_24795</name>
</gene>
<dbReference type="AlphaFoldDB" id="A0A4V2YE87"/>
<comment type="caution">
    <text evidence="1">The sequence shown here is derived from an EMBL/GenBank/DDBJ whole genome shotgun (WGS) entry which is preliminary data.</text>
</comment>
<dbReference type="RefSeq" id="WP_132512001.1">
    <property type="nucleotide sequence ID" value="NZ_SMKP01000073.1"/>
</dbReference>
<reference evidence="1 2" key="1">
    <citation type="submission" date="2019-03" db="EMBL/GenBank/DDBJ databases">
        <title>Draft genome sequences of novel Actinobacteria.</title>
        <authorList>
            <person name="Sahin N."/>
            <person name="Ay H."/>
            <person name="Saygin H."/>
        </authorList>
    </citation>
    <scope>NUCLEOTIDE SEQUENCE [LARGE SCALE GENOMIC DNA]</scope>
    <source>
        <strain evidence="1 2">KC712</strain>
    </source>
</reference>
<name>A0A4V2YE87_9ACTN</name>